<accession>A0A1N7HAJ3</accession>
<dbReference type="RefSeq" id="WP_076611002.1">
    <property type="nucleotide sequence ID" value="NZ_FTNR01000040.1"/>
</dbReference>
<reference evidence="2" key="1">
    <citation type="submission" date="2017-01" db="EMBL/GenBank/DDBJ databases">
        <authorList>
            <person name="Varghese N."/>
            <person name="Submissions S."/>
        </authorList>
    </citation>
    <scope>NUCLEOTIDE SEQUENCE [LARGE SCALE GENOMIC DNA]</scope>
    <source>
        <strain evidence="2">type strain: HArc-</strain>
    </source>
</reference>
<dbReference type="EMBL" id="FTNR01000040">
    <property type="protein sequence ID" value="SIS21771.1"/>
    <property type="molecule type" value="Genomic_DNA"/>
</dbReference>
<keyword evidence="2" id="KW-1185">Reference proteome</keyword>
<dbReference type="OrthoDB" id="200723at2157"/>
<gene>
    <name evidence="1" type="ORF">SAMN05421752_14015</name>
</gene>
<proteinExistence type="predicted"/>
<organism evidence="1 2">
    <name type="scientific">Natronorubrum thiooxidans</name>
    <dbReference type="NCBI Taxonomy" id="308853"/>
    <lineage>
        <taxon>Archaea</taxon>
        <taxon>Methanobacteriati</taxon>
        <taxon>Methanobacteriota</taxon>
        <taxon>Stenosarchaea group</taxon>
        <taxon>Halobacteria</taxon>
        <taxon>Halobacteriales</taxon>
        <taxon>Natrialbaceae</taxon>
        <taxon>Natronorubrum</taxon>
    </lineage>
</organism>
<name>A0A1N7HAJ3_9EURY</name>
<protein>
    <submittedName>
        <fullName evidence="1">Uncharacterized protein</fullName>
    </submittedName>
</protein>
<evidence type="ECO:0000313" key="2">
    <source>
        <dbReference type="Proteomes" id="UP000185936"/>
    </source>
</evidence>
<dbReference type="STRING" id="308853.SAMN05421752_14015"/>
<evidence type="ECO:0000313" key="1">
    <source>
        <dbReference type="EMBL" id="SIS21771.1"/>
    </source>
</evidence>
<dbReference type="Proteomes" id="UP000185936">
    <property type="component" value="Unassembled WGS sequence"/>
</dbReference>
<sequence length="172" mass="19184">MTAKSERHYPKNASIRLAARDDTEAYYFKTPTGGVMQVPAMNAEQARQLAADEYHGFGPDDFEQVDGFDHAHLKEYSTPLESGRPVNEHDIWMLRAAMRTSAKRYRKLSNRRNPTDRMLEAVLDEWDDPDEIPLADVDALQQADGIGPSSAGRIVGAALANELVERPTRGGE</sequence>
<dbReference type="AlphaFoldDB" id="A0A1N7HAJ3"/>